<dbReference type="FunFam" id="3.20.20.80:FF:000121">
    <property type="entry name" value="Beta-galactosidase"/>
    <property type="match status" value="1"/>
</dbReference>
<dbReference type="InterPro" id="IPR006101">
    <property type="entry name" value="Glyco_hydro_2"/>
</dbReference>
<dbReference type="SMART" id="SM01038">
    <property type="entry name" value="Bgal_small_N"/>
    <property type="match status" value="1"/>
</dbReference>
<dbReference type="Gene3D" id="2.60.120.260">
    <property type="entry name" value="Galactose-binding domain-like"/>
    <property type="match status" value="1"/>
</dbReference>
<keyword evidence="8" id="KW-0326">Glycosidase</keyword>
<name>A0A7J5L8W7_BACSE</name>
<evidence type="ECO:0000313" key="12">
    <source>
        <dbReference type="Proteomes" id="UP000467334"/>
    </source>
</evidence>
<dbReference type="InterPro" id="IPR006103">
    <property type="entry name" value="Glyco_hydro_2_cat"/>
</dbReference>
<evidence type="ECO:0000256" key="5">
    <source>
        <dbReference type="ARBA" id="ARBA00012756"/>
    </source>
</evidence>
<keyword evidence="7" id="KW-0106">Calcium</keyword>
<dbReference type="GO" id="GO:0005990">
    <property type="term" value="P:lactose catabolic process"/>
    <property type="evidence" value="ECO:0007669"/>
    <property type="project" value="TreeGrafter"/>
</dbReference>
<dbReference type="InterPro" id="IPR036156">
    <property type="entry name" value="Beta-gal/glucu_dom_sf"/>
</dbReference>
<evidence type="ECO:0000256" key="4">
    <source>
        <dbReference type="ARBA" id="ARBA00011245"/>
    </source>
</evidence>
<accession>A0A7J5L8W7</accession>
<dbReference type="SUPFAM" id="SSF49785">
    <property type="entry name" value="Galactose-binding domain-like"/>
    <property type="match status" value="1"/>
</dbReference>
<dbReference type="InterPro" id="IPR006104">
    <property type="entry name" value="Glyco_hydro_2_N"/>
</dbReference>
<dbReference type="Gene3D" id="3.20.20.80">
    <property type="entry name" value="Glycosidases"/>
    <property type="match status" value="1"/>
</dbReference>
<comment type="catalytic activity">
    <reaction evidence="1">
        <text>Hydrolysis of terminal non-reducing beta-D-galactose residues in beta-D-galactosides.</text>
        <dbReference type="EC" id="3.2.1.23"/>
    </reaction>
</comment>
<evidence type="ECO:0000256" key="9">
    <source>
        <dbReference type="ARBA" id="ARBA00032230"/>
    </source>
</evidence>
<dbReference type="EMBL" id="WCLE01000056">
    <property type="protein sequence ID" value="KAB5309132.1"/>
    <property type="molecule type" value="Genomic_DNA"/>
</dbReference>
<dbReference type="InterPro" id="IPR032312">
    <property type="entry name" value="LacZ_4"/>
</dbReference>
<dbReference type="InterPro" id="IPR008979">
    <property type="entry name" value="Galactose-bd-like_sf"/>
</dbReference>
<dbReference type="Proteomes" id="UP000467334">
    <property type="component" value="Unassembled WGS sequence"/>
</dbReference>
<dbReference type="InterPro" id="IPR013783">
    <property type="entry name" value="Ig-like_fold"/>
</dbReference>
<reference evidence="11 12" key="1">
    <citation type="journal article" date="2019" name="Nat. Med.">
        <title>A library of human gut bacterial isolates paired with longitudinal multiomics data enables mechanistic microbiome research.</title>
        <authorList>
            <person name="Poyet M."/>
            <person name="Groussin M."/>
            <person name="Gibbons S.M."/>
            <person name="Avila-Pacheco J."/>
            <person name="Jiang X."/>
            <person name="Kearney S.M."/>
            <person name="Perrotta A.R."/>
            <person name="Berdy B."/>
            <person name="Zhao S."/>
            <person name="Lieberman T.D."/>
            <person name="Swanson P.K."/>
            <person name="Smith M."/>
            <person name="Roesemann S."/>
            <person name="Alexander J.E."/>
            <person name="Rich S.A."/>
            <person name="Livny J."/>
            <person name="Vlamakis H."/>
            <person name="Clish C."/>
            <person name="Bullock K."/>
            <person name="Deik A."/>
            <person name="Scott J."/>
            <person name="Pierce K.A."/>
            <person name="Xavier R.J."/>
            <person name="Alm E.J."/>
        </authorList>
    </citation>
    <scope>NUCLEOTIDE SEQUENCE [LARGE SCALE GENOMIC DNA]</scope>
    <source>
        <strain evidence="11 12">BIOML-A6</strain>
    </source>
</reference>
<evidence type="ECO:0000256" key="3">
    <source>
        <dbReference type="ARBA" id="ARBA00007401"/>
    </source>
</evidence>
<comment type="subunit">
    <text evidence="4">Monomer.</text>
</comment>
<dbReference type="Gene3D" id="2.60.40.10">
    <property type="entry name" value="Immunoglobulins"/>
    <property type="match status" value="2"/>
</dbReference>
<keyword evidence="6" id="KW-0378">Hydrolase</keyword>
<dbReference type="PANTHER" id="PTHR46323:SF2">
    <property type="entry name" value="BETA-GALACTOSIDASE"/>
    <property type="match status" value="1"/>
</dbReference>
<dbReference type="InterPro" id="IPR006102">
    <property type="entry name" value="Ig-like_GH2"/>
</dbReference>
<dbReference type="Gene3D" id="2.70.98.10">
    <property type="match status" value="1"/>
</dbReference>
<dbReference type="GO" id="GO:0030246">
    <property type="term" value="F:carbohydrate binding"/>
    <property type="evidence" value="ECO:0007669"/>
    <property type="project" value="InterPro"/>
</dbReference>
<dbReference type="SUPFAM" id="SSF49303">
    <property type="entry name" value="beta-Galactosidase/glucuronidase domain"/>
    <property type="match status" value="2"/>
</dbReference>
<dbReference type="Gene3D" id="3.60.21.10">
    <property type="match status" value="1"/>
</dbReference>
<dbReference type="GO" id="GO:0004565">
    <property type="term" value="F:beta-galactosidase activity"/>
    <property type="evidence" value="ECO:0007669"/>
    <property type="project" value="UniProtKB-EC"/>
</dbReference>
<dbReference type="SUPFAM" id="SSF56300">
    <property type="entry name" value="Metallo-dependent phosphatases"/>
    <property type="match status" value="1"/>
</dbReference>
<feature type="domain" description="Beta galactosidase small chain/" evidence="10">
    <location>
        <begin position="951"/>
        <end position="1280"/>
    </location>
</feature>
<dbReference type="PRINTS" id="PR00132">
    <property type="entry name" value="GLHYDRLASE2"/>
</dbReference>
<comment type="cofactor">
    <cofactor evidence="2">
        <name>Ca(2+)</name>
        <dbReference type="ChEBI" id="CHEBI:29108"/>
    </cofactor>
</comment>
<dbReference type="InterPro" id="IPR014718">
    <property type="entry name" value="GH-type_carb-bd"/>
</dbReference>
<dbReference type="RefSeq" id="WP_151871587.1">
    <property type="nucleotide sequence ID" value="NZ_WCLE01000056.1"/>
</dbReference>
<dbReference type="EC" id="3.2.1.23" evidence="5"/>
<dbReference type="InterPro" id="IPR029052">
    <property type="entry name" value="Metallo-depent_PP-like"/>
</dbReference>
<evidence type="ECO:0000256" key="2">
    <source>
        <dbReference type="ARBA" id="ARBA00001913"/>
    </source>
</evidence>
<dbReference type="Pfam" id="PF02836">
    <property type="entry name" value="Glyco_hydro_2_C"/>
    <property type="match status" value="1"/>
</dbReference>
<dbReference type="InterPro" id="IPR050347">
    <property type="entry name" value="Bact_Beta-galactosidase"/>
</dbReference>
<comment type="similarity">
    <text evidence="3">Belongs to the glycosyl hydrolase 2 family.</text>
</comment>
<dbReference type="GO" id="GO:0009341">
    <property type="term" value="C:beta-galactosidase complex"/>
    <property type="evidence" value="ECO:0007669"/>
    <property type="project" value="InterPro"/>
</dbReference>
<dbReference type="Pfam" id="PF02929">
    <property type="entry name" value="Bgal_small_N"/>
    <property type="match status" value="1"/>
</dbReference>
<dbReference type="PANTHER" id="PTHR46323">
    <property type="entry name" value="BETA-GALACTOSIDASE"/>
    <property type="match status" value="1"/>
</dbReference>
<dbReference type="SUPFAM" id="SSF51445">
    <property type="entry name" value="(Trans)glycosidases"/>
    <property type="match status" value="1"/>
</dbReference>
<organism evidence="11 12">
    <name type="scientific">Bacteroides stercoris</name>
    <dbReference type="NCBI Taxonomy" id="46506"/>
    <lineage>
        <taxon>Bacteria</taxon>
        <taxon>Pseudomonadati</taxon>
        <taxon>Bacteroidota</taxon>
        <taxon>Bacteroidia</taxon>
        <taxon>Bacteroidales</taxon>
        <taxon>Bacteroidaceae</taxon>
        <taxon>Bacteroides</taxon>
    </lineage>
</organism>
<dbReference type="InterPro" id="IPR017853">
    <property type="entry name" value="GH"/>
</dbReference>
<evidence type="ECO:0000259" key="10">
    <source>
        <dbReference type="SMART" id="SM01038"/>
    </source>
</evidence>
<dbReference type="Pfam" id="PF16353">
    <property type="entry name" value="LacZ_4"/>
    <property type="match status" value="1"/>
</dbReference>
<sequence>MLNGYPPEYAYKEVTDDAILYEQLDMPSAYYSFKKQNWVFIMLNTNEVSAYANVKGTEKEQELAEMLEHIKQIGGKQAHRWNGGISKKQMTWLNNLLAECEEKGYNALIFTHHPLYPQSEFTALNNMEILDTISKYSCVKAVFSGHHHAGAFGYYKGIPMITQEGMIETKTQNAYSIVDITEDSILVKGYGRASSRSFRYSSLPYWKDVLVTSVNTESPRTSFMTYSDRLQALTGKFENSPYYKLLNGIWDFYYVESYKDLPEDITDVSTSITNWHKIKVPGNWEIQGYGTAIYTNQCYEFQPSNPQPPLLPEQNPVGVYRKEFTIPAGWDGRDIYLHIAGAKSGCYVYINGEEVGYNEDSKNPAEYLVNNFLRPGKNILILKIYRWSTGSYLECQDFWRLSGIERDVFLYSQPKASIKDFRITSTLDDSYKNGIFKVAIDMKNHKDSTVALKVCYELIGALNKIVASGETKLLLPSGRIKTVTFERQLQDVQTWTSESPNLYKLIMTIQENGESTEVVPFNVGFRRIEIKRIEQKAENGKNYTVLLINGQPLKLKGVNIHEHNPETGHYLTEDLMRKDFELMKRANINTVRLCHYPQDRRFYELCDKYGFYIYDEANIESHGMRYDLRKGGTLGNNPEWLKPHMYRTVNMFERNKNYPSLTFWSLGNEGGNGYNFYQTYLWIKQADKNIMNRPVNYERAQWEWNTDMYVPQYPTAIWLENIGKEGSDRPVVPSEYAHAMGNSTGSLWEQWKAIYKYPNLQGGYIWDWVDQGILTQDVNGCQFWAYGGDFGNNMPSDGNFCCNGIVSPDRTPHPAYCEVKYVHQNVAFEAINLAFGKFRIWNRFYFTNLKKYQINYWIKENAKIVRSGKLYLDIAPQKSKLLNVDVSGLKPRSGVEYFVEFSVTTIEPEALLPIGYEIAKEQFRLPINPLPQVFKMDGPTLTCRKDSCFVAVESSKVRFIFNLKNGLVTSYKVNGVEYFKDGFGFQPNFWRAPNDNDYGNQMPERLQIWKQASKNFKVAATDINMEGEAAVVAATYLLPAGNQYNVIYRIYPSGVVKANYTFTATDMKAKKADVSEETLAATFTPGNEDIHKRPLFLTVPRIGMRFRIPIEMNRITYFGRGPEENYIDRNAGAFVGLYRNTANGMYFPYVRPQENGHHTDTRWLTLTEKNGKGLTIYADSLMGFNALCNSVEDFDGEETTQRDYQWLNRNEEELKHDIIAAKNVRPRQTHINDIVPRNFIEVCIDMKQMGVGGYDSWGAMPDLQYLIPANRDYQWGITIVPI</sequence>
<evidence type="ECO:0000313" key="11">
    <source>
        <dbReference type="EMBL" id="KAB5309132.1"/>
    </source>
</evidence>
<dbReference type="InterPro" id="IPR011013">
    <property type="entry name" value="Gal_mutarotase_sf_dom"/>
</dbReference>
<dbReference type="InterPro" id="IPR004199">
    <property type="entry name" value="B-gal_small/dom_5"/>
</dbReference>
<dbReference type="Pfam" id="PF00703">
    <property type="entry name" value="Glyco_hydro_2"/>
    <property type="match status" value="1"/>
</dbReference>
<gene>
    <name evidence="11" type="ORF">F9958_16640</name>
</gene>
<evidence type="ECO:0000256" key="1">
    <source>
        <dbReference type="ARBA" id="ARBA00001412"/>
    </source>
</evidence>
<dbReference type="SUPFAM" id="SSF74650">
    <property type="entry name" value="Galactose mutarotase-like"/>
    <property type="match status" value="1"/>
</dbReference>
<comment type="caution">
    <text evidence="11">The sequence shown here is derived from an EMBL/GenBank/DDBJ whole genome shotgun (WGS) entry which is preliminary data.</text>
</comment>
<evidence type="ECO:0000256" key="7">
    <source>
        <dbReference type="ARBA" id="ARBA00022837"/>
    </source>
</evidence>
<dbReference type="Pfam" id="PF02837">
    <property type="entry name" value="Glyco_hydro_2_N"/>
    <property type="match status" value="1"/>
</dbReference>
<protein>
    <recommendedName>
        <fullName evidence="5">beta-galactosidase</fullName>
        <ecNumber evidence="5">3.2.1.23</ecNumber>
    </recommendedName>
    <alternativeName>
        <fullName evidence="9">Lactase</fullName>
    </alternativeName>
</protein>
<evidence type="ECO:0000256" key="6">
    <source>
        <dbReference type="ARBA" id="ARBA00022801"/>
    </source>
</evidence>
<proteinExistence type="inferred from homology"/>
<evidence type="ECO:0000256" key="8">
    <source>
        <dbReference type="ARBA" id="ARBA00023295"/>
    </source>
</evidence>